<sequence>MGAQVQLRLLLLVATAVFASCATGGLAATSSQLGRLEGLRVALTHVDAHGNYTKLQLLRRAARRSRHRMSRLVARTTGVPMMSSKAVAPALQVPVHAGNGEFLMDMSIGTPAVAYAAIIDTGSDLVWTQCKPCVECFNQSTPVPVHAGNGEFLMDMSIGTPAVAYAAIIDTGSDLVWTQCKPCVECFNQSTPVFDPSSSSTYAALPCSSSFCSDLPSSKCTSAKCGYTYTYGDSSSTQGVLAAETFTLAKTKLPDVAFGCGDTNEGDGFTQGAGLVGLGRGPLSLVSQLGLKKFSYCLTSLDDTSKSPLLLGSLASISESAAAASSVQTTPLIKNPSQPSFYYVNLKGLTVGSTHITLPSSAFAVQDDGTGGVIVDSGTSITYLELQGYRALKKAFAAQMKLPAADGSGIGLDMCFEAPASGVDQVEVPKLVFHFNGADLDLPAENYMVLDSGSGALCVTVMGSRGLSIIGNFQQQNIQFVYDVGENTLSFAPVQCAKL</sequence>
<dbReference type="FunFam" id="2.40.70.10:FF:000016">
    <property type="entry name" value="Probable aspartic protease At2g35615"/>
    <property type="match status" value="1"/>
</dbReference>
<evidence type="ECO:0000256" key="6">
    <source>
        <dbReference type="ARBA" id="ARBA00023180"/>
    </source>
</evidence>
<dbReference type="Pfam" id="PF14543">
    <property type="entry name" value="TAXi_N"/>
    <property type="match status" value="2"/>
</dbReference>
<dbReference type="Gene3D" id="2.40.70.10">
    <property type="entry name" value="Acid Proteases"/>
    <property type="match status" value="3"/>
</dbReference>
<dbReference type="InterPro" id="IPR001969">
    <property type="entry name" value="Aspartic_peptidase_AS"/>
</dbReference>
<dbReference type="InterPro" id="IPR032861">
    <property type="entry name" value="TAXi_N"/>
</dbReference>
<keyword evidence="4" id="KW-0064">Aspartyl protease</keyword>
<dbReference type="InterPro" id="IPR033121">
    <property type="entry name" value="PEPTIDASE_A1"/>
</dbReference>
<dbReference type="PROSITE" id="PS51767">
    <property type="entry name" value="PEPTIDASE_A1"/>
    <property type="match status" value="1"/>
</dbReference>
<dbReference type="GO" id="GO:0006508">
    <property type="term" value="P:proteolysis"/>
    <property type="evidence" value="ECO:0007669"/>
    <property type="project" value="UniProtKB-KW"/>
</dbReference>
<protein>
    <submittedName>
        <fullName evidence="7">Aspartic proteinase nepenthesin-1</fullName>
    </submittedName>
</protein>
<organism evidence="7">
    <name type="scientific">Aegilops tauschii</name>
    <name type="common">Tausch's goatgrass</name>
    <name type="synonym">Aegilops squarrosa</name>
    <dbReference type="NCBI Taxonomy" id="37682"/>
    <lineage>
        <taxon>Eukaryota</taxon>
        <taxon>Viridiplantae</taxon>
        <taxon>Streptophyta</taxon>
        <taxon>Embryophyta</taxon>
        <taxon>Tracheophyta</taxon>
        <taxon>Spermatophyta</taxon>
        <taxon>Magnoliopsida</taxon>
        <taxon>Liliopsida</taxon>
        <taxon>Poales</taxon>
        <taxon>Poaceae</taxon>
        <taxon>BOP clade</taxon>
        <taxon>Pooideae</taxon>
        <taxon>Triticodae</taxon>
        <taxon>Triticeae</taxon>
        <taxon>Triticinae</taxon>
        <taxon>Aegilops</taxon>
    </lineage>
</organism>
<dbReference type="AlphaFoldDB" id="N1R2V6"/>
<evidence type="ECO:0000256" key="4">
    <source>
        <dbReference type="ARBA" id="ARBA00022750"/>
    </source>
</evidence>
<dbReference type="GO" id="GO:0004190">
    <property type="term" value="F:aspartic-type endopeptidase activity"/>
    <property type="evidence" value="ECO:0007669"/>
    <property type="project" value="UniProtKB-KW"/>
</dbReference>
<keyword evidence="2" id="KW-0645">Protease</keyword>
<dbReference type="GO" id="GO:0005576">
    <property type="term" value="C:extracellular region"/>
    <property type="evidence" value="ECO:0007669"/>
    <property type="project" value="TreeGrafter"/>
</dbReference>
<dbReference type="InterPro" id="IPR034161">
    <property type="entry name" value="Pepsin-like_plant"/>
</dbReference>
<reference evidence="7" key="1">
    <citation type="submission" date="2015-06" db="UniProtKB">
        <authorList>
            <consortium name="EnsemblPlants"/>
        </authorList>
    </citation>
    <scope>IDENTIFICATION</scope>
</reference>
<evidence type="ECO:0000256" key="5">
    <source>
        <dbReference type="ARBA" id="ARBA00022801"/>
    </source>
</evidence>
<accession>N1R2V6</accession>
<keyword evidence="5" id="KW-0378">Hydrolase</keyword>
<dbReference type="MEROPS" id="A01.040"/>
<comment type="similarity">
    <text evidence="1">Belongs to the peptidase A1 family.</text>
</comment>
<name>N1R2V6_AEGTA</name>
<dbReference type="PANTHER" id="PTHR47967">
    <property type="entry name" value="OS07G0603500 PROTEIN-RELATED"/>
    <property type="match status" value="1"/>
</dbReference>
<keyword evidence="3" id="KW-0732">Signal</keyword>
<dbReference type="EnsemblPlants" id="EMT14245">
    <property type="protein sequence ID" value="EMT14245"/>
    <property type="gene ID" value="F775_17776"/>
</dbReference>
<dbReference type="PANTHER" id="PTHR47967:SF23">
    <property type="entry name" value="OS04G0448300 PROTEIN"/>
    <property type="match status" value="1"/>
</dbReference>
<dbReference type="FunFam" id="2.40.70.10:FF:000029">
    <property type="entry name" value="Aspartyl protease family protein"/>
    <property type="match status" value="1"/>
</dbReference>
<dbReference type="InterPro" id="IPR032799">
    <property type="entry name" value="TAXi_C"/>
</dbReference>
<evidence type="ECO:0000313" key="7">
    <source>
        <dbReference type="EnsemblPlants" id="EMT14245"/>
    </source>
</evidence>
<dbReference type="Pfam" id="PF14541">
    <property type="entry name" value="TAXi_C"/>
    <property type="match status" value="1"/>
</dbReference>
<dbReference type="SUPFAM" id="SSF50630">
    <property type="entry name" value="Acid proteases"/>
    <property type="match status" value="2"/>
</dbReference>
<evidence type="ECO:0000256" key="1">
    <source>
        <dbReference type="ARBA" id="ARBA00007447"/>
    </source>
</evidence>
<dbReference type="CDD" id="cd05476">
    <property type="entry name" value="pepsin_A_like_plant"/>
    <property type="match status" value="1"/>
</dbReference>
<keyword evidence="6" id="KW-0325">Glycoprotein</keyword>
<dbReference type="InterPro" id="IPR021109">
    <property type="entry name" value="Peptidase_aspartic_dom_sf"/>
</dbReference>
<dbReference type="InterPro" id="IPR051708">
    <property type="entry name" value="Plant_Aspart_Prot_A1"/>
</dbReference>
<evidence type="ECO:0000256" key="3">
    <source>
        <dbReference type="ARBA" id="ARBA00022729"/>
    </source>
</evidence>
<evidence type="ECO:0000256" key="2">
    <source>
        <dbReference type="ARBA" id="ARBA00022670"/>
    </source>
</evidence>
<dbReference type="PROSITE" id="PS00141">
    <property type="entry name" value="ASP_PROTEASE"/>
    <property type="match status" value="1"/>
</dbReference>
<proteinExistence type="inferred from homology"/>